<proteinExistence type="predicted"/>
<feature type="domain" description="ABC transporter" evidence="1">
    <location>
        <begin position="11"/>
        <end position="49"/>
    </location>
</feature>
<dbReference type="PANTHER" id="PTHR43394">
    <property type="entry name" value="ATP-DEPENDENT PERMEASE MDL1, MITOCHONDRIAL"/>
    <property type="match status" value="1"/>
</dbReference>
<dbReference type="GO" id="GO:0015421">
    <property type="term" value="F:ABC-type oligopeptide transporter activity"/>
    <property type="evidence" value="ECO:0007669"/>
    <property type="project" value="TreeGrafter"/>
</dbReference>
<dbReference type="Gene3D" id="3.40.50.300">
    <property type="entry name" value="P-loop containing nucleotide triphosphate hydrolases"/>
    <property type="match status" value="1"/>
</dbReference>
<dbReference type="AlphaFoldDB" id="A0A813J7R3"/>
<dbReference type="GO" id="GO:0005524">
    <property type="term" value="F:ATP binding"/>
    <property type="evidence" value="ECO:0007669"/>
    <property type="project" value="InterPro"/>
</dbReference>
<dbReference type="InterPro" id="IPR027417">
    <property type="entry name" value="P-loop_NTPase"/>
</dbReference>
<dbReference type="PANTHER" id="PTHR43394:SF1">
    <property type="entry name" value="ATP-BINDING CASSETTE SUB-FAMILY B MEMBER 10, MITOCHONDRIAL"/>
    <property type="match status" value="1"/>
</dbReference>
<evidence type="ECO:0000313" key="3">
    <source>
        <dbReference type="Proteomes" id="UP000626109"/>
    </source>
</evidence>
<protein>
    <recommendedName>
        <fullName evidence="1">ABC transporter domain-containing protein</fullName>
    </recommendedName>
</protein>
<dbReference type="InterPro" id="IPR039421">
    <property type="entry name" value="Type_1_exporter"/>
</dbReference>
<feature type="non-terminal residue" evidence="2">
    <location>
        <position position="121"/>
    </location>
</feature>
<dbReference type="Pfam" id="PF00005">
    <property type="entry name" value="ABC_tran"/>
    <property type="match status" value="1"/>
</dbReference>
<comment type="caution">
    <text evidence="2">The sequence shown here is derived from an EMBL/GenBank/DDBJ whole genome shotgun (WGS) entry which is preliminary data.</text>
</comment>
<accession>A0A813J7R3</accession>
<name>A0A813J7R3_POLGL</name>
<dbReference type="Proteomes" id="UP000626109">
    <property type="component" value="Unassembled WGS sequence"/>
</dbReference>
<sequence length="121" mass="13270">DYATSGQVRWDEALGLRGEKLSGGQKQRCAIARAVLRRPAILLLDEATSALDSAMECLVLQALESARRGRTSFTVAHRLSTIRTCDVIFVVNEGRIVEQGNYDELVALQGLFAKLATTETF</sequence>
<dbReference type="GO" id="GO:0016887">
    <property type="term" value="F:ATP hydrolysis activity"/>
    <property type="evidence" value="ECO:0007669"/>
    <property type="project" value="InterPro"/>
</dbReference>
<evidence type="ECO:0000313" key="2">
    <source>
        <dbReference type="EMBL" id="CAE8672343.1"/>
    </source>
</evidence>
<dbReference type="SUPFAM" id="SSF52540">
    <property type="entry name" value="P-loop containing nucleoside triphosphate hydrolases"/>
    <property type="match status" value="1"/>
</dbReference>
<dbReference type="EMBL" id="CAJNNW010024425">
    <property type="protein sequence ID" value="CAE8672343.1"/>
    <property type="molecule type" value="Genomic_DNA"/>
</dbReference>
<gene>
    <name evidence="2" type="ORF">PGLA2088_LOCUS18019</name>
</gene>
<organism evidence="2 3">
    <name type="scientific">Polarella glacialis</name>
    <name type="common">Dinoflagellate</name>
    <dbReference type="NCBI Taxonomy" id="89957"/>
    <lineage>
        <taxon>Eukaryota</taxon>
        <taxon>Sar</taxon>
        <taxon>Alveolata</taxon>
        <taxon>Dinophyceae</taxon>
        <taxon>Suessiales</taxon>
        <taxon>Suessiaceae</taxon>
        <taxon>Polarella</taxon>
    </lineage>
</organism>
<evidence type="ECO:0000259" key="1">
    <source>
        <dbReference type="Pfam" id="PF00005"/>
    </source>
</evidence>
<reference evidence="2" key="1">
    <citation type="submission" date="2021-02" db="EMBL/GenBank/DDBJ databases">
        <authorList>
            <person name="Dougan E. K."/>
            <person name="Rhodes N."/>
            <person name="Thang M."/>
            <person name="Chan C."/>
        </authorList>
    </citation>
    <scope>NUCLEOTIDE SEQUENCE</scope>
</reference>
<dbReference type="InterPro" id="IPR003439">
    <property type="entry name" value="ABC_transporter-like_ATP-bd"/>
</dbReference>